<protein>
    <recommendedName>
        <fullName evidence="2">Beta-lactamase-related domain-containing protein</fullName>
    </recommendedName>
</protein>
<accession>A0A0U4C4T0</accession>
<dbReference type="AlphaFoldDB" id="A0A0U4C4T0"/>
<dbReference type="RefSeq" id="WP_068192150.1">
    <property type="nucleotide sequence ID" value="NZ_CP013909.1"/>
</dbReference>
<dbReference type="InterPro" id="IPR012338">
    <property type="entry name" value="Beta-lactam/transpept-like"/>
</dbReference>
<dbReference type="KEGG" id="hyg:AUC43_09110"/>
<gene>
    <name evidence="3" type="ORF">AUC43_09110</name>
</gene>
<dbReference type="EMBL" id="CP013909">
    <property type="protein sequence ID" value="ALW85240.1"/>
    <property type="molecule type" value="Genomic_DNA"/>
</dbReference>
<dbReference type="SUPFAM" id="SSF56601">
    <property type="entry name" value="beta-lactamase/transpeptidase-like"/>
    <property type="match status" value="1"/>
</dbReference>
<name>A0A0U4C4T0_9BACT</name>
<evidence type="ECO:0000313" key="4">
    <source>
        <dbReference type="Proteomes" id="UP000059542"/>
    </source>
</evidence>
<dbReference type="STRING" id="1411621.AUC43_09110"/>
<dbReference type="Gene3D" id="3.40.710.10">
    <property type="entry name" value="DD-peptidase/beta-lactamase superfamily"/>
    <property type="match status" value="1"/>
</dbReference>
<evidence type="ECO:0000256" key="1">
    <source>
        <dbReference type="SAM" id="SignalP"/>
    </source>
</evidence>
<feature type="chain" id="PRO_5006847539" description="Beta-lactamase-related domain-containing protein" evidence="1">
    <location>
        <begin position="20"/>
        <end position="554"/>
    </location>
</feature>
<dbReference type="Pfam" id="PF00144">
    <property type="entry name" value="Beta-lactamase"/>
    <property type="match status" value="1"/>
</dbReference>
<feature type="signal peptide" evidence="1">
    <location>
        <begin position="1"/>
        <end position="19"/>
    </location>
</feature>
<evidence type="ECO:0000259" key="2">
    <source>
        <dbReference type="Pfam" id="PF00144"/>
    </source>
</evidence>
<evidence type="ECO:0000313" key="3">
    <source>
        <dbReference type="EMBL" id="ALW85240.1"/>
    </source>
</evidence>
<organism evidence="3 4">
    <name type="scientific">Hymenobacter sedentarius</name>
    <dbReference type="NCBI Taxonomy" id="1411621"/>
    <lineage>
        <taxon>Bacteria</taxon>
        <taxon>Pseudomonadati</taxon>
        <taxon>Bacteroidota</taxon>
        <taxon>Cytophagia</taxon>
        <taxon>Cytophagales</taxon>
        <taxon>Hymenobacteraceae</taxon>
        <taxon>Hymenobacter</taxon>
    </lineage>
</organism>
<keyword evidence="4" id="KW-1185">Reference proteome</keyword>
<dbReference type="PANTHER" id="PTHR46825">
    <property type="entry name" value="D-ALANYL-D-ALANINE-CARBOXYPEPTIDASE/ENDOPEPTIDASE AMPH"/>
    <property type="match status" value="1"/>
</dbReference>
<proteinExistence type="predicted"/>
<sequence length="554" mass="59944">MKKALLLLFASLVFQGAAAQPFPDTLARIEAVFANYTAQTPGCQLTVARHGKVLVSRAWGRANLEHGIPLTTSSVIEAGSVSKQFTAAAILLLEQQGRLSLEDDVRKYIPELPAYGGQPMRLRHLLHHTSGLKDWGAVASLAGWGRGSMFYGNNEALEFITHQKTLNNQPGDEFIYSNSNYNLFAIIVERVSGQSLADFTRQHIFGPAGMSHTQWRDNPHRLVPNRAIAYSKGKEGYETTMPNESAYGNGGLLTTTEDLLKWQQFYLSGKLGTAPLLARQTQTEPLTNGAPNSYAAGLFVEKVSGQDNISHDGITAGYQASLEIFPQSGLAIALLSNTSQYSISGVAAAVRNIFVPTPPPAAAKTTTPFKLSEASLTAYAGWYRNSRDGAGLQLVLKDGELLSNGKYKLLPETATRFGLGRGFLEMQGAKGLRIITAAQDTISFSKAAPAQASAQFGAYVGRYFSEETNSFLHIFQKDGKLFLSLKPHQETELMPTYQDGFANASGFATLTFAKQRKNGMSLKVSVPRARNVEFIKVAEPKQPPAGKGLAVAGS</sequence>
<dbReference type="OrthoDB" id="9793489at2"/>
<reference evidence="3 4" key="1">
    <citation type="submission" date="2015-12" db="EMBL/GenBank/DDBJ databases">
        <authorList>
            <person name="Shamseldin A."/>
            <person name="Moawad H."/>
            <person name="Abd El-Rahim W.M."/>
            <person name="Sadowsky M.J."/>
        </authorList>
    </citation>
    <scope>NUCLEOTIDE SEQUENCE [LARGE SCALE GENOMIC DNA]</scope>
    <source>
        <strain evidence="3 4">DG5B</strain>
    </source>
</reference>
<dbReference type="InterPro" id="IPR050491">
    <property type="entry name" value="AmpC-like"/>
</dbReference>
<dbReference type="InterPro" id="IPR001466">
    <property type="entry name" value="Beta-lactam-related"/>
</dbReference>
<feature type="domain" description="Beta-lactamase-related" evidence="2">
    <location>
        <begin position="30"/>
        <end position="340"/>
    </location>
</feature>
<dbReference type="Proteomes" id="UP000059542">
    <property type="component" value="Chromosome"/>
</dbReference>
<dbReference type="PANTHER" id="PTHR46825:SF9">
    <property type="entry name" value="BETA-LACTAMASE-RELATED DOMAIN-CONTAINING PROTEIN"/>
    <property type="match status" value="1"/>
</dbReference>
<keyword evidence="1" id="KW-0732">Signal</keyword>